<keyword evidence="2" id="KW-0503">Monooxygenase</keyword>
<dbReference type="RefSeq" id="WP_169626781.1">
    <property type="nucleotide sequence ID" value="NZ_JABBNT010000005.1"/>
</dbReference>
<dbReference type="Gene3D" id="3.30.70.100">
    <property type="match status" value="1"/>
</dbReference>
<evidence type="ECO:0000313" key="2">
    <source>
        <dbReference type="EMBL" id="NMM46424.1"/>
    </source>
</evidence>
<dbReference type="PANTHER" id="PTHR34474">
    <property type="entry name" value="SIGNAL TRANSDUCTION PROTEIN TRAP"/>
    <property type="match status" value="1"/>
</dbReference>
<dbReference type="PROSITE" id="PS51725">
    <property type="entry name" value="ABM"/>
    <property type="match status" value="1"/>
</dbReference>
<accession>A0A7Y0E394</accession>
<sequence length="102" mass="11601">MFVAMNRFTIVPGCEAEFEDVWRNRKSTLHEMEGFVSFHLLKGPDTEDGALYASHTIWKDRGSFEAWTQSDNFRQAHANAGNNKKLYVGPPKFEGFESVVGD</sequence>
<comment type="caution">
    <text evidence="2">The sequence shown here is derived from an EMBL/GenBank/DDBJ whole genome shotgun (WGS) entry which is preliminary data.</text>
</comment>
<dbReference type="PANTHER" id="PTHR34474:SF2">
    <property type="entry name" value="SIGNAL TRANSDUCTION PROTEIN TRAP"/>
    <property type="match status" value="1"/>
</dbReference>
<evidence type="ECO:0000259" key="1">
    <source>
        <dbReference type="PROSITE" id="PS51725"/>
    </source>
</evidence>
<dbReference type="InterPro" id="IPR011008">
    <property type="entry name" value="Dimeric_a/b-barrel"/>
</dbReference>
<protein>
    <submittedName>
        <fullName evidence="2">Antibiotic biosynthesis monooxygenase</fullName>
    </submittedName>
</protein>
<dbReference type="AlphaFoldDB" id="A0A7Y0E394"/>
<proteinExistence type="predicted"/>
<gene>
    <name evidence="2" type="ORF">HH303_18170</name>
</gene>
<name>A0A7Y0E394_9PROT</name>
<feature type="domain" description="ABM" evidence="1">
    <location>
        <begin position="2"/>
        <end position="100"/>
    </location>
</feature>
<dbReference type="GO" id="GO:0004497">
    <property type="term" value="F:monooxygenase activity"/>
    <property type="evidence" value="ECO:0007669"/>
    <property type="project" value="UniProtKB-KW"/>
</dbReference>
<dbReference type="SUPFAM" id="SSF54909">
    <property type="entry name" value="Dimeric alpha+beta barrel"/>
    <property type="match status" value="1"/>
</dbReference>
<dbReference type="InterPro" id="IPR007138">
    <property type="entry name" value="ABM_dom"/>
</dbReference>
<dbReference type="Pfam" id="PF03992">
    <property type="entry name" value="ABM"/>
    <property type="match status" value="1"/>
</dbReference>
<reference evidence="2 3" key="1">
    <citation type="submission" date="2020-04" db="EMBL/GenBank/DDBJ databases">
        <title>Rhodospirillaceae bacterium KN72 isolated from deep sea.</title>
        <authorList>
            <person name="Zhang D.-C."/>
        </authorList>
    </citation>
    <scope>NUCLEOTIDE SEQUENCE [LARGE SCALE GENOMIC DNA]</scope>
    <source>
        <strain evidence="2 3">KN72</strain>
    </source>
</reference>
<keyword evidence="3" id="KW-1185">Reference proteome</keyword>
<dbReference type="EMBL" id="JABBNT010000005">
    <property type="protein sequence ID" value="NMM46424.1"/>
    <property type="molecule type" value="Genomic_DNA"/>
</dbReference>
<dbReference type="InterPro" id="IPR050404">
    <property type="entry name" value="Heme-degrading_MO"/>
</dbReference>
<keyword evidence="2" id="KW-0560">Oxidoreductase</keyword>
<dbReference type="Proteomes" id="UP000539372">
    <property type="component" value="Unassembled WGS sequence"/>
</dbReference>
<organism evidence="2 3">
    <name type="scientific">Pacificispira spongiicola</name>
    <dbReference type="NCBI Taxonomy" id="2729598"/>
    <lineage>
        <taxon>Bacteria</taxon>
        <taxon>Pseudomonadati</taxon>
        <taxon>Pseudomonadota</taxon>
        <taxon>Alphaproteobacteria</taxon>
        <taxon>Rhodospirillales</taxon>
        <taxon>Rhodospirillaceae</taxon>
        <taxon>Pacificispira</taxon>
    </lineage>
</organism>
<evidence type="ECO:0000313" key="3">
    <source>
        <dbReference type="Proteomes" id="UP000539372"/>
    </source>
</evidence>